<dbReference type="InterPro" id="IPR036388">
    <property type="entry name" value="WH-like_DNA-bd_sf"/>
</dbReference>
<comment type="caution">
    <text evidence="3">The sequence shown here is derived from an EMBL/GenBank/DDBJ whole genome shotgun (WGS) entry which is preliminary data.</text>
</comment>
<dbReference type="SMART" id="SM00418">
    <property type="entry name" value="HTH_ARSR"/>
    <property type="match status" value="1"/>
</dbReference>
<dbReference type="CDD" id="cd00090">
    <property type="entry name" value="HTH_ARSR"/>
    <property type="match status" value="1"/>
</dbReference>
<dbReference type="SUPFAM" id="SSF46785">
    <property type="entry name" value="Winged helix' DNA-binding domain"/>
    <property type="match status" value="1"/>
</dbReference>
<reference evidence="3 4" key="1">
    <citation type="submission" date="2014-05" db="EMBL/GenBank/DDBJ databases">
        <title>Draft genome sequence of Amycolatopsis rifamycinica DSM 46095.</title>
        <authorList>
            <person name="Lal R."/>
            <person name="Saxena A."/>
            <person name="Kumari R."/>
            <person name="Mukherjee U."/>
            <person name="Singh P."/>
            <person name="Sangwan N."/>
            <person name="Mahato N.K."/>
        </authorList>
    </citation>
    <scope>NUCLEOTIDE SEQUENCE [LARGE SCALE GENOMIC DNA]</scope>
    <source>
        <strain evidence="3 4">DSM 46095</strain>
    </source>
</reference>
<keyword evidence="4" id="KW-1185">Reference proteome</keyword>
<feature type="compositionally biased region" description="Low complexity" evidence="1">
    <location>
        <begin position="1"/>
        <end position="15"/>
    </location>
</feature>
<protein>
    <submittedName>
        <fullName evidence="3">ArsR family transcriptional regulator</fullName>
    </submittedName>
</protein>
<organism evidence="3 4">
    <name type="scientific">Amycolatopsis rifamycinica</name>
    <dbReference type="NCBI Taxonomy" id="287986"/>
    <lineage>
        <taxon>Bacteria</taxon>
        <taxon>Bacillati</taxon>
        <taxon>Actinomycetota</taxon>
        <taxon>Actinomycetes</taxon>
        <taxon>Pseudonocardiales</taxon>
        <taxon>Pseudonocardiaceae</taxon>
        <taxon>Amycolatopsis</taxon>
    </lineage>
</organism>
<evidence type="ECO:0000256" key="1">
    <source>
        <dbReference type="SAM" id="MobiDB-lite"/>
    </source>
</evidence>
<gene>
    <name evidence="3" type="ORF">DV20_38700</name>
</gene>
<proteinExistence type="predicted"/>
<name>A0A066TYH3_9PSEU</name>
<sequence>MSVRQSSNQSSNQSSGTARARGLTHAVPAQVSLQDALAAVADPVRRSILRELAAVPEWTKACGTFDLPVAKATRSHHFAVLRAAGLIEQRDEGPRRLNRLRRPEFDAAFPGLLDLVLSHPGP</sequence>
<dbReference type="InterPro" id="IPR001845">
    <property type="entry name" value="HTH_ArsR_DNA-bd_dom"/>
</dbReference>
<dbReference type="Gene3D" id="1.10.10.10">
    <property type="entry name" value="Winged helix-like DNA-binding domain superfamily/Winged helix DNA-binding domain"/>
    <property type="match status" value="1"/>
</dbReference>
<feature type="domain" description="HTH arsR-type" evidence="2">
    <location>
        <begin position="35"/>
        <end position="114"/>
    </location>
</feature>
<accession>A0A066TYH3</accession>
<dbReference type="PRINTS" id="PR00778">
    <property type="entry name" value="HTHARSR"/>
</dbReference>
<dbReference type="InterPro" id="IPR036390">
    <property type="entry name" value="WH_DNA-bd_sf"/>
</dbReference>
<dbReference type="RefSeq" id="WP_043788350.1">
    <property type="nucleotide sequence ID" value="NZ_JMQI01000077.1"/>
</dbReference>
<feature type="region of interest" description="Disordered" evidence="1">
    <location>
        <begin position="1"/>
        <end position="23"/>
    </location>
</feature>
<evidence type="ECO:0000313" key="3">
    <source>
        <dbReference type="EMBL" id="KDN17038.1"/>
    </source>
</evidence>
<dbReference type="EMBL" id="JMQI01000077">
    <property type="protein sequence ID" value="KDN17038.1"/>
    <property type="molecule type" value="Genomic_DNA"/>
</dbReference>
<dbReference type="InterPro" id="IPR011991">
    <property type="entry name" value="ArsR-like_HTH"/>
</dbReference>
<dbReference type="Proteomes" id="UP000027345">
    <property type="component" value="Unassembled WGS sequence"/>
</dbReference>
<evidence type="ECO:0000313" key="4">
    <source>
        <dbReference type="Proteomes" id="UP000027345"/>
    </source>
</evidence>
<dbReference type="GO" id="GO:0003700">
    <property type="term" value="F:DNA-binding transcription factor activity"/>
    <property type="evidence" value="ECO:0007669"/>
    <property type="project" value="InterPro"/>
</dbReference>
<dbReference type="AlphaFoldDB" id="A0A066TYH3"/>
<evidence type="ECO:0000259" key="2">
    <source>
        <dbReference type="SMART" id="SM00418"/>
    </source>
</evidence>
<dbReference type="eggNOG" id="COG0640">
    <property type="taxonomic scope" value="Bacteria"/>
</dbReference>
<dbReference type="OrthoDB" id="4471357at2"/>